<evidence type="ECO:0000313" key="12">
    <source>
        <dbReference type="Proteomes" id="UP000756132"/>
    </source>
</evidence>
<sequence>MPPKSNPGASKGASKRSNKSSSGSGGAPKPKSKSGPKPPPTQHKPKTGIEKKKKPPHLRYSEKELKVPKLNGIIPTGVEKPPNVKKGKNFVDDKESMNAIMALVMAEKEGNIESKMMRARQMEEVREAKKAEAEKRAQSKKESLEGRKEDIKKGNSKKRRRSDGDAKEERKEAAPGTTKLKKKRVSFG</sequence>
<dbReference type="RefSeq" id="XP_047757938.1">
    <property type="nucleotide sequence ID" value="XM_047902801.1"/>
</dbReference>
<organism evidence="11 12">
    <name type="scientific">Passalora fulva</name>
    <name type="common">Tomato leaf mold</name>
    <name type="synonym">Cladosporium fulvum</name>
    <dbReference type="NCBI Taxonomy" id="5499"/>
    <lineage>
        <taxon>Eukaryota</taxon>
        <taxon>Fungi</taxon>
        <taxon>Dikarya</taxon>
        <taxon>Ascomycota</taxon>
        <taxon>Pezizomycotina</taxon>
        <taxon>Dothideomycetes</taxon>
        <taxon>Dothideomycetidae</taxon>
        <taxon>Mycosphaerellales</taxon>
        <taxon>Mycosphaerellaceae</taxon>
        <taxon>Fulvia</taxon>
    </lineage>
</organism>
<dbReference type="GO" id="GO:0005730">
    <property type="term" value="C:nucleolus"/>
    <property type="evidence" value="ECO:0007669"/>
    <property type="project" value="UniProtKB-SubCell"/>
</dbReference>
<dbReference type="GeneID" id="71983531"/>
<evidence type="ECO:0000256" key="2">
    <source>
        <dbReference type="ARBA" id="ARBA00004604"/>
    </source>
</evidence>
<feature type="compositionally biased region" description="Basic and acidic residues" evidence="10">
    <location>
        <begin position="120"/>
        <end position="153"/>
    </location>
</feature>
<proteinExistence type="inferred from homology"/>
<feature type="compositionally biased region" description="Basic residues" evidence="10">
    <location>
        <begin position="179"/>
        <end position="188"/>
    </location>
</feature>
<dbReference type="GO" id="GO:0042273">
    <property type="term" value="P:ribosomal large subunit biogenesis"/>
    <property type="evidence" value="ECO:0007669"/>
    <property type="project" value="InterPro"/>
</dbReference>
<evidence type="ECO:0000256" key="10">
    <source>
        <dbReference type="SAM" id="MobiDB-lite"/>
    </source>
</evidence>
<evidence type="ECO:0000256" key="6">
    <source>
        <dbReference type="ARBA" id="ARBA00022517"/>
    </source>
</evidence>
<evidence type="ECO:0000256" key="7">
    <source>
        <dbReference type="ARBA" id="ARBA00022816"/>
    </source>
</evidence>
<accession>A0A9Q8LA36</accession>
<dbReference type="PANTHER" id="PTHR28028">
    <property type="entry name" value="60S RIBOSOMAL SUBUNIT ASSEMBLY/EXPORT PROTEIN LOC1"/>
    <property type="match status" value="1"/>
</dbReference>
<dbReference type="KEGG" id="ffu:CLAFUR5_03653"/>
<evidence type="ECO:0000256" key="3">
    <source>
        <dbReference type="ARBA" id="ARBA00008132"/>
    </source>
</evidence>
<evidence type="ECO:0000256" key="8">
    <source>
        <dbReference type="ARBA" id="ARBA00023054"/>
    </source>
</evidence>
<keyword evidence="9" id="KW-0539">Nucleus</keyword>
<keyword evidence="5" id="KW-0813">Transport</keyword>
<keyword evidence="8" id="KW-0175">Coiled coil</keyword>
<protein>
    <submittedName>
        <fullName evidence="11">60S ribosomal subunit assembly/export protein LOC1</fullName>
    </submittedName>
</protein>
<feature type="region of interest" description="Disordered" evidence="10">
    <location>
        <begin position="1"/>
        <end position="91"/>
    </location>
</feature>
<dbReference type="GO" id="GO:0051028">
    <property type="term" value="P:mRNA transport"/>
    <property type="evidence" value="ECO:0007669"/>
    <property type="project" value="UniProtKB-KW"/>
</dbReference>
<evidence type="ECO:0000256" key="1">
    <source>
        <dbReference type="ARBA" id="ARBA00001977"/>
    </source>
</evidence>
<reference evidence="11" key="1">
    <citation type="submission" date="2021-12" db="EMBL/GenBank/DDBJ databases">
        <authorList>
            <person name="Zaccaron A."/>
            <person name="Stergiopoulos I."/>
        </authorList>
    </citation>
    <scope>NUCLEOTIDE SEQUENCE</scope>
    <source>
        <strain evidence="11">Race5_Kim</strain>
    </source>
</reference>
<feature type="compositionally biased region" description="Basic residues" evidence="10">
    <location>
        <begin position="43"/>
        <end position="57"/>
    </location>
</feature>
<dbReference type="PANTHER" id="PTHR28028:SF1">
    <property type="entry name" value="60S RIBOSOMAL SUBUNIT ASSEMBLY_EXPORT PROTEIN LOC1"/>
    <property type="match status" value="1"/>
</dbReference>
<dbReference type="InterPro" id="IPR037650">
    <property type="entry name" value="Loc1"/>
</dbReference>
<dbReference type="GO" id="GO:0003729">
    <property type="term" value="F:mRNA binding"/>
    <property type="evidence" value="ECO:0007669"/>
    <property type="project" value="InterPro"/>
</dbReference>
<evidence type="ECO:0000256" key="5">
    <source>
        <dbReference type="ARBA" id="ARBA00022448"/>
    </source>
</evidence>
<comment type="similarity">
    <text evidence="3">Belongs to the LOC1 family.</text>
</comment>
<dbReference type="GO" id="GO:0030687">
    <property type="term" value="C:preribosome, large subunit precursor"/>
    <property type="evidence" value="ECO:0007669"/>
    <property type="project" value="TreeGrafter"/>
</dbReference>
<feature type="region of interest" description="Disordered" evidence="10">
    <location>
        <begin position="120"/>
        <end position="188"/>
    </location>
</feature>
<keyword evidence="7" id="KW-0509">mRNA transport</keyword>
<keyword evidence="6" id="KW-0690">Ribosome biogenesis</keyword>
<dbReference type="OrthoDB" id="1743802at2759"/>
<dbReference type="GO" id="GO:0008298">
    <property type="term" value="P:intracellular mRNA localization"/>
    <property type="evidence" value="ECO:0007669"/>
    <property type="project" value="TreeGrafter"/>
</dbReference>
<dbReference type="EMBL" id="CP090164">
    <property type="protein sequence ID" value="UJO13572.1"/>
    <property type="molecule type" value="Genomic_DNA"/>
</dbReference>
<dbReference type="OMA" id="NAEQEGH"/>
<comment type="subunit">
    <text evidence="4">Component of the 66S pre-ribosomal particle.</text>
</comment>
<feature type="compositionally biased region" description="Low complexity" evidence="10">
    <location>
        <begin position="19"/>
        <end position="35"/>
    </location>
</feature>
<gene>
    <name evidence="11" type="ORF">CLAFUR5_03653</name>
</gene>
<reference evidence="11" key="2">
    <citation type="journal article" date="2022" name="Microb. Genom.">
        <title>A chromosome-scale genome assembly of the tomato pathogen Cladosporium fulvum reveals a compartmentalized genome architecture and the presence of a dispensable chromosome.</title>
        <authorList>
            <person name="Zaccaron A.Z."/>
            <person name="Chen L.H."/>
            <person name="Samaras A."/>
            <person name="Stergiopoulos I."/>
        </authorList>
    </citation>
    <scope>NUCLEOTIDE SEQUENCE</scope>
    <source>
        <strain evidence="11">Race5_Kim</strain>
    </source>
</reference>
<dbReference type="Proteomes" id="UP000756132">
    <property type="component" value="Chromosome 2"/>
</dbReference>
<comment type="function">
    <text evidence="1">Required for efficient assembly and nuclear export of the 60S ribosomal subunit.</text>
</comment>
<evidence type="ECO:0000256" key="4">
    <source>
        <dbReference type="ARBA" id="ARBA00011339"/>
    </source>
</evidence>
<keyword evidence="12" id="KW-1185">Reference proteome</keyword>
<evidence type="ECO:0000256" key="9">
    <source>
        <dbReference type="ARBA" id="ARBA00023242"/>
    </source>
</evidence>
<evidence type="ECO:0000313" key="11">
    <source>
        <dbReference type="EMBL" id="UJO13572.1"/>
    </source>
</evidence>
<feature type="compositionally biased region" description="Basic and acidic residues" evidence="10">
    <location>
        <begin position="162"/>
        <end position="173"/>
    </location>
</feature>
<dbReference type="AlphaFoldDB" id="A0A9Q8LA36"/>
<name>A0A9Q8LA36_PASFU</name>
<comment type="subcellular location">
    <subcellularLocation>
        <location evidence="2">Nucleus</location>
        <location evidence="2">Nucleolus</location>
    </subcellularLocation>
</comment>